<evidence type="ECO:0000256" key="3">
    <source>
        <dbReference type="ARBA" id="ARBA00022679"/>
    </source>
</evidence>
<name>A0A7G9RBQ9_9ACTN</name>
<dbReference type="KEGG" id="nmes:H9L09_00555"/>
<proteinExistence type="inferred from homology"/>
<dbReference type="SUPFAM" id="SSF53756">
    <property type="entry name" value="UDP-Glycosyltransferase/glycogen phosphorylase"/>
    <property type="match status" value="1"/>
</dbReference>
<dbReference type="Pfam" id="PF13439">
    <property type="entry name" value="Glyco_transf_4"/>
    <property type="match status" value="1"/>
</dbReference>
<evidence type="ECO:0000256" key="1">
    <source>
        <dbReference type="ARBA" id="ARBA00009481"/>
    </source>
</evidence>
<dbReference type="RefSeq" id="WP_187578876.1">
    <property type="nucleotide sequence ID" value="NZ_CP060713.1"/>
</dbReference>
<dbReference type="InterPro" id="IPR001296">
    <property type="entry name" value="Glyco_trans_1"/>
</dbReference>
<dbReference type="CDD" id="cd03801">
    <property type="entry name" value="GT4_PimA-like"/>
    <property type="match status" value="1"/>
</dbReference>
<evidence type="ECO:0000313" key="7">
    <source>
        <dbReference type="Proteomes" id="UP000515947"/>
    </source>
</evidence>
<dbReference type="PANTHER" id="PTHR12526">
    <property type="entry name" value="GLYCOSYLTRANSFERASE"/>
    <property type="match status" value="1"/>
</dbReference>
<accession>A0A7G9RBQ9</accession>
<keyword evidence="7" id="KW-1185">Reference proteome</keyword>
<dbReference type="PANTHER" id="PTHR12526:SF640">
    <property type="entry name" value="COLANIC ACID BIOSYNTHESIS GLYCOSYLTRANSFERASE WCAL-RELATED"/>
    <property type="match status" value="1"/>
</dbReference>
<sequence length="374" mass="41647">MRLKSRTLRPDRRPRLLVLNWRDPWHPEGGGSELYVQQVCRRLAAGGVTVTMFTARYPGARRDEVREGIRYLRRGGHVTVYLWAALLLATRRLRGFDRVLEVQNGMPFLAGLFTRRPVVVLVHHVHREQWSILGPALARVGWFMESRVAVRINRGNRYVAVSEATREELAGLGVRAADVRVAYNGTPAMPSADVPGPDETPRVVVLSRLVPHKQIEHALDATARLVEAVPGLQLDVVGAGWWHDHLVADVQRLGLEERVTFHGHVTDEEKFQILSRAWVHLLPSVKEGWGLAIVEAATVGVPSLAYRSAGGVRESIQEGVTGLLADGYEDLVEQLRRLLTDEPLRSSLGEKARIRSGSFTWPATTASVRAALEI</sequence>
<evidence type="ECO:0000313" key="6">
    <source>
        <dbReference type="EMBL" id="QNN53034.1"/>
    </source>
</evidence>
<dbReference type="Gene3D" id="3.40.50.2000">
    <property type="entry name" value="Glycogen Phosphorylase B"/>
    <property type="match status" value="2"/>
</dbReference>
<organism evidence="6 7">
    <name type="scientific">Nocardioides mesophilus</name>
    <dbReference type="NCBI Taxonomy" id="433659"/>
    <lineage>
        <taxon>Bacteria</taxon>
        <taxon>Bacillati</taxon>
        <taxon>Actinomycetota</taxon>
        <taxon>Actinomycetes</taxon>
        <taxon>Propionibacteriales</taxon>
        <taxon>Nocardioidaceae</taxon>
        <taxon>Nocardioides</taxon>
    </lineage>
</organism>
<gene>
    <name evidence="6" type="ORF">H9L09_00555</name>
</gene>
<comment type="similarity">
    <text evidence="1">Belongs to the glycosyltransferase group 1 family. Glycosyltransferase 4 subfamily.</text>
</comment>
<dbReference type="AlphaFoldDB" id="A0A7G9RBQ9"/>
<dbReference type="EMBL" id="CP060713">
    <property type="protein sequence ID" value="QNN53034.1"/>
    <property type="molecule type" value="Genomic_DNA"/>
</dbReference>
<keyword evidence="3 6" id="KW-0808">Transferase</keyword>
<protein>
    <submittedName>
        <fullName evidence="6">Glycosyltransferase family 4 protein</fullName>
    </submittedName>
</protein>
<dbReference type="Proteomes" id="UP000515947">
    <property type="component" value="Chromosome"/>
</dbReference>
<reference evidence="6 7" key="1">
    <citation type="submission" date="2020-08" db="EMBL/GenBank/DDBJ databases">
        <title>Genome sequence of Nocardioides mesophilus KACC 16243T.</title>
        <authorList>
            <person name="Hyun D.-W."/>
            <person name="Bae J.-W."/>
        </authorList>
    </citation>
    <scope>NUCLEOTIDE SEQUENCE [LARGE SCALE GENOMIC DNA]</scope>
    <source>
        <strain evidence="6 7">KACC 16243</strain>
    </source>
</reference>
<dbReference type="GO" id="GO:0016757">
    <property type="term" value="F:glycosyltransferase activity"/>
    <property type="evidence" value="ECO:0007669"/>
    <property type="project" value="UniProtKB-KW"/>
</dbReference>
<feature type="domain" description="Glycosyl transferase family 1" evidence="4">
    <location>
        <begin position="197"/>
        <end position="353"/>
    </location>
</feature>
<evidence type="ECO:0000256" key="2">
    <source>
        <dbReference type="ARBA" id="ARBA00022676"/>
    </source>
</evidence>
<evidence type="ECO:0000259" key="5">
    <source>
        <dbReference type="Pfam" id="PF13439"/>
    </source>
</evidence>
<feature type="domain" description="Glycosyltransferase subfamily 4-like N-terminal" evidence="5">
    <location>
        <begin position="30"/>
        <end position="186"/>
    </location>
</feature>
<keyword evidence="2" id="KW-0328">Glycosyltransferase</keyword>
<dbReference type="InterPro" id="IPR028098">
    <property type="entry name" value="Glyco_trans_4-like_N"/>
</dbReference>
<evidence type="ECO:0000259" key="4">
    <source>
        <dbReference type="Pfam" id="PF00534"/>
    </source>
</evidence>
<dbReference type="Pfam" id="PF00534">
    <property type="entry name" value="Glycos_transf_1"/>
    <property type="match status" value="1"/>
</dbReference>